<comment type="caution">
    <text evidence="8">The sequence shown here is derived from an EMBL/GenBank/DDBJ whole genome shotgun (WGS) entry which is preliminary data.</text>
</comment>
<evidence type="ECO:0000313" key="9">
    <source>
        <dbReference type="Proteomes" id="UP000766486"/>
    </source>
</evidence>
<dbReference type="SMART" id="SM00906">
    <property type="entry name" value="Fungal_trans"/>
    <property type="match status" value="1"/>
</dbReference>
<keyword evidence="1" id="KW-0479">Metal-binding</keyword>
<evidence type="ECO:0000259" key="7">
    <source>
        <dbReference type="PROSITE" id="PS50048"/>
    </source>
</evidence>
<keyword evidence="2" id="KW-0805">Transcription regulation</keyword>
<feature type="domain" description="Zn(2)-C6 fungal-type" evidence="7">
    <location>
        <begin position="28"/>
        <end position="60"/>
    </location>
</feature>
<dbReference type="SUPFAM" id="SSF57701">
    <property type="entry name" value="Zn2/Cys6 DNA-binding domain"/>
    <property type="match status" value="1"/>
</dbReference>
<evidence type="ECO:0000256" key="2">
    <source>
        <dbReference type="ARBA" id="ARBA00023015"/>
    </source>
</evidence>
<keyword evidence="4" id="KW-0804">Transcription</keyword>
<keyword evidence="5" id="KW-0539">Nucleus</keyword>
<sequence>MTDDTFTQMESDVAYARPRAKRRKIALACNYCRARKTRCDGRQPACSTCENKGASSDCVYEQGTLKTRRYVSTLEARVQEYERRRVMEPLDDGAGQDARQAALVGVSRSDNSPISTIQGDFSASEVATKSPCHNAIETDAMVIVPSSEGDIANLVGESSPMAFVRSMLRTIGKNDSPLHATNTKHNDSSHLNRAYLSPESQDGDLDPVSLPTRRVADGLVKAFWEYLHPLLPILHKPTFMRSYRLIWMGEDETLSNHSVGNQDDPPFLSTLNIVFAISCQFSDQITTTRKRVVADTFYRRSRRIFADEFLDYPTLATVQLLLLTGVYLQSTVHANRCWNAVGSAIRTAQSLGLHHDRTGGAKNQLEREMERRVWHTCVFLDRQLAVTFGRPTMIYGHSKIPLPLMVDDEYLLEDGEGSQPHEPAQMSSFVYSCKLFDILNEILSSFYADKSNEPQSSNTHSASYQELSTVMRLNSALDDFQDTLPRYLVISPDSANTIASVHDKISLGAKILYSRFLYIRIFLLRPILLLVAEVSTNPPGEKKPYKNESLEQQLALKACSLCVSTVQTLIAHIYKNMDSSYWTSISHKIHYAFSCAIVLVAARLYPAPELNFETVSLQTSWSQCIKIFEQYVPHFPCASHVIRILEMLEQKMHHPAAEGDVSMQGPRNPMASVDEPVWPGCESSWAMLDDLLQCEPMGQTFAGDKWPEEILSGFGWTEPL</sequence>
<dbReference type="CDD" id="cd12148">
    <property type="entry name" value="fungal_TF_MHR"/>
    <property type="match status" value="1"/>
</dbReference>
<gene>
    <name evidence="8" type="ORF">CLO192961_LOCUS320742</name>
</gene>
<evidence type="ECO:0000256" key="4">
    <source>
        <dbReference type="ARBA" id="ARBA00023163"/>
    </source>
</evidence>
<dbReference type="InterPro" id="IPR036864">
    <property type="entry name" value="Zn2-C6_fun-type_DNA-bd_sf"/>
</dbReference>
<dbReference type="Proteomes" id="UP000766486">
    <property type="component" value="Unassembled WGS sequence"/>
</dbReference>
<keyword evidence="9" id="KW-1185">Reference proteome</keyword>
<proteinExistence type="predicted"/>
<keyword evidence="3" id="KW-0238">DNA-binding</keyword>
<name>A0ABY6UMW6_BIOOC</name>
<feature type="region of interest" description="Disordered" evidence="6">
    <location>
        <begin position="174"/>
        <end position="207"/>
    </location>
</feature>
<evidence type="ECO:0000256" key="6">
    <source>
        <dbReference type="SAM" id="MobiDB-lite"/>
    </source>
</evidence>
<dbReference type="Pfam" id="PF00172">
    <property type="entry name" value="Zn_clus"/>
    <property type="match status" value="1"/>
</dbReference>
<dbReference type="PANTHER" id="PTHR47424">
    <property type="entry name" value="REGULATORY PROTEIN GAL4"/>
    <property type="match status" value="1"/>
</dbReference>
<dbReference type="InterPro" id="IPR001138">
    <property type="entry name" value="Zn2Cys6_DnaBD"/>
</dbReference>
<dbReference type="Pfam" id="PF04082">
    <property type="entry name" value="Fungal_trans"/>
    <property type="match status" value="1"/>
</dbReference>
<organism evidence="8 9">
    <name type="scientific">Bionectria ochroleuca</name>
    <name type="common">Gliocladium roseum</name>
    <dbReference type="NCBI Taxonomy" id="29856"/>
    <lineage>
        <taxon>Eukaryota</taxon>
        <taxon>Fungi</taxon>
        <taxon>Dikarya</taxon>
        <taxon>Ascomycota</taxon>
        <taxon>Pezizomycotina</taxon>
        <taxon>Sordariomycetes</taxon>
        <taxon>Hypocreomycetidae</taxon>
        <taxon>Hypocreales</taxon>
        <taxon>Bionectriaceae</taxon>
        <taxon>Clonostachys</taxon>
    </lineage>
</organism>
<dbReference type="PROSITE" id="PS00463">
    <property type="entry name" value="ZN2_CY6_FUNGAL_1"/>
    <property type="match status" value="1"/>
</dbReference>
<dbReference type="CDD" id="cd00067">
    <property type="entry name" value="GAL4"/>
    <property type="match status" value="1"/>
</dbReference>
<protein>
    <recommendedName>
        <fullName evidence="7">Zn(2)-C6 fungal-type domain-containing protein</fullName>
    </recommendedName>
</protein>
<evidence type="ECO:0000256" key="5">
    <source>
        <dbReference type="ARBA" id="ARBA00023242"/>
    </source>
</evidence>
<evidence type="ECO:0000256" key="3">
    <source>
        <dbReference type="ARBA" id="ARBA00023125"/>
    </source>
</evidence>
<dbReference type="EMBL" id="CABFNS010000844">
    <property type="protein sequence ID" value="VUC32115.1"/>
    <property type="molecule type" value="Genomic_DNA"/>
</dbReference>
<dbReference type="PANTHER" id="PTHR47424:SF3">
    <property type="entry name" value="REGULATORY PROTEIN GAL4"/>
    <property type="match status" value="1"/>
</dbReference>
<evidence type="ECO:0000313" key="8">
    <source>
        <dbReference type="EMBL" id="VUC32115.1"/>
    </source>
</evidence>
<dbReference type="Gene3D" id="4.10.240.10">
    <property type="entry name" value="Zn(2)-C6 fungal-type DNA-binding domain"/>
    <property type="match status" value="1"/>
</dbReference>
<evidence type="ECO:0000256" key="1">
    <source>
        <dbReference type="ARBA" id="ARBA00022723"/>
    </source>
</evidence>
<dbReference type="InterPro" id="IPR007219">
    <property type="entry name" value="XnlR_reg_dom"/>
</dbReference>
<dbReference type="SMART" id="SM00066">
    <property type="entry name" value="GAL4"/>
    <property type="match status" value="1"/>
</dbReference>
<dbReference type="InterPro" id="IPR051127">
    <property type="entry name" value="Fungal_SecMet_Regulators"/>
</dbReference>
<accession>A0ABY6UMW6</accession>
<dbReference type="PROSITE" id="PS50048">
    <property type="entry name" value="ZN2_CY6_FUNGAL_2"/>
    <property type="match status" value="1"/>
</dbReference>
<reference evidence="8 9" key="1">
    <citation type="submission" date="2019-06" db="EMBL/GenBank/DDBJ databases">
        <authorList>
            <person name="Broberg M."/>
        </authorList>
    </citation>
    <scope>NUCLEOTIDE SEQUENCE [LARGE SCALE GENOMIC DNA]</scope>
</reference>